<name>A0A163DQ33_9NEIS</name>
<feature type="domain" description="NAD(P)-binding" evidence="1">
    <location>
        <begin position="10"/>
        <end position="151"/>
    </location>
</feature>
<dbReference type="OrthoDB" id="5292533at2"/>
<dbReference type="RefSeq" id="WP_066609551.1">
    <property type="nucleotide sequence ID" value="NZ_LQQU01000003.1"/>
</dbReference>
<dbReference type="STRING" id="1452487.AVW16_04910"/>
<dbReference type="InterPro" id="IPR016040">
    <property type="entry name" value="NAD(P)-bd_dom"/>
</dbReference>
<dbReference type="PANTHER" id="PTHR12126">
    <property type="entry name" value="NADH-UBIQUINONE OXIDOREDUCTASE 39 KDA SUBUNIT-RELATED"/>
    <property type="match status" value="1"/>
</dbReference>
<dbReference type="SUPFAM" id="SSF51735">
    <property type="entry name" value="NAD(P)-binding Rossmann-fold domains"/>
    <property type="match status" value="1"/>
</dbReference>
<dbReference type="Pfam" id="PF13460">
    <property type="entry name" value="NAD_binding_10"/>
    <property type="match status" value="1"/>
</dbReference>
<evidence type="ECO:0000313" key="2">
    <source>
        <dbReference type="EMBL" id="KZE35126.1"/>
    </source>
</evidence>
<dbReference type="AlphaFoldDB" id="A0A163DQ33"/>
<dbReference type="CDD" id="cd05271">
    <property type="entry name" value="NDUFA9_like_SDR_a"/>
    <property type="match status" value="1"/>
</dbReference>
<dbReference type="Proteomes" id="UP000076625">
    <property type="component" value="Unassembled WGS sequence"/>
</dbReference>
<dbReference type="EMBL" id="LQQU01000003">
    <property type="protein sequence ID" value="KZE35126.1"/>
    <property type="molecule type" value="Genomic_DNA"/>
</dbReference>
<gene>
    <name evidence="2" type="ORF">AVW16_04910</name>
</gene>
<protein>
    <submittedName>
        <fullName evidence="2">NAD-dependent dehydratase</fullName>
    </submittedName>
</protein>
<dbReference type="InterPro" id="IPR036291">
    <property type="entry name" value="NAD(P)-bd_dom_sf"/>
</dbReference>
<proteinExistence type="predicted"/>
<dbReference type="PANTHER" id="PTHR12126:SF11">
    <property type="entry name" value="NADH DEHYDROGENASE [UBIQUINONE] 1 ALPHA SUBCOMPLEX SUBUNIT 9, MITOCHONDRIAL"/>
    <property type="match status" value="1"/>
</dbReference>
<dbReference type="Gene3D" id="3.40.50.720">
    <property type="entry name" value="NAD(P)-binding Rossmann-like Domain"/>
    <property type="match status" value="1"/>
</dbReference>
<evidence type="ECO:0000313" key="3">
    <source>
        <dbReference type="Proteomes" id="UP000076625"/>
    </source>
</evidence>
<evidence type="ECO:0000259" key="1">
    <source>
        <dbReference type="Pfam" id="PF13460"/>
    </source>
</evidence>
<dbReference type="InterPro" id="IPR051207">
    <property type="entry name" value="ComplexI_NDUFA9_subunit"/>
</dbReference>
<keyword evidence="3" id="KW-1185">Reference proteome</keyword>
<sequence>MKFQRIALVGGSGFLGTYIAERLVEQDVELTIPSRRRERHKPELILLPKTQLEEVDVNDAAALGRLLAGHDAVVSMVGILHGDARRFEAAHVELVRKIVDAMKANGIRRLVHISALGADEKGPSIYQQSKGRGEKVVMESGLDWTILRPSVVFGRGDRFLNMFACLGRALPLLPLAGADTRFAPVWADDVARAVVACFERDATIGQRYELTGPKTYTLRELAEYANVLAGHPRHVVGLPSGVAMLQAALMEALPGPTLISRDNVRSLAVDNVSSQPFPSEALGFAPAALETVAPGYLSQAEFNATLSRYRAGAGR</sequence>
<dbReference type="GO" id="GO:0044877">
    <property type="term" value="F:protein-containing complex binding"/>
    <property type="evidence" value="ECO:0007669"/>
    <property type="project" value="TreeGrafter"/>
</dbReference>
<comment type="caution">
    <text evidence="2">The sequence shown here is derived from an EMBL/GenBank/DDBJ whole genome shotgun (WGS) entry which is preliminary data.</text>
</comment>
<reference evidence="3" key="1">
    <citation type="submission" date="2016-01" db="EMBL/GenBank/DDBJ databases">
        <title>Draft genome of Chromobacterium sp. F49.</title>
        <authorList>
            <person name="Hong K.W."/>
        </authorList>
    </citation>
    <scope>NUCLEOTIDE SEQUENCE [LARGE SCALE GENOMIC DNA]</scope>
    <source>
        <strain evidence="3">CN10</strain>
    </source>
</reference>
<organism evidence="2 3">
    <name type="scientific">Crenobacter luteus</name>
    <dbReference type="NCBI Taxonomy" id="1452487"/>
    <lineage>
        <taxon>Bacteria</taxon>
        <taxon>Pseudomonadati</taxon>
        <taxon>Pseudomonadota</taxon>
        <taxon>Betaproteobacteria</taxon>
        <taxon>Neisseriales</taxon>
        <taxon>Neisseriaceae</taxon>
        <taxon>Crenobacter</taxon>
    </lineage>
</organism>
<accession>A0A163DQ33</accession>